<feature type="region of interest" description="Disordered" evidence="10">
    <location>
        <begin position="1"/>
        <end position="129"/>
    </location>
</feature>
<dbReference type="SUPFAM" id="SSF57959">
    <property type="entry name" value="Leucine zipper domain"/>
    <property type="match status" value="1"/>
</dbReference>
<evidence type="ECO:0000256" key="3">
    <source>
        <dbReference type="ARBA" id="ARBA00007163"/>
    </source>
</evidence>
<evidence type="ECO:0000256" key="10">
    <source>
        <dbReference type="SAM" id="MobiDB-lite"/>
    </source>
</evidence>
<evidence type="ECO:0000256" key="6">
    <source>
        <dbReference type="ARBA" id="ARBA00023163"/>
    </source>
</evidence>
<organism evidence="12 13">
    <name type="scientific">Sungouiella intermedia</name>
    <dbReference type="NCBI Taxonomy" id="45354"/>
    <lineage>
        <taxon>Eukaryota</taxon>
        <taxon>Fungi</taxon>
        <taxon>Dikarya</taxon>
        <taxon>Ascomycota</taxon>
        <taxon>Saccharomycotina</taxon>
        <taxon>Pichiomycetes</taxon>
        <taxon>Metschnikowiaceae</taxon>
        <taxon>Sungouiella</taxon>
    </lineage>
</organism>
<evidence type="ECO:0000256" key="8">
    <source>
        <dbReference type="ARBA" id="ARBA00044067"/>
    </source>
</evidence>
<evidence type="ECO:0000256" key="9">
    <source>
        <dbReference type="SAM" id="Coils"/>
    </source>
</evidence>
<evidence type="ECO:0000313" key="12">
    <source>
        <dbReference type="EMBL" id="SGZ53474.1"/>
    </source>
</evidence>
<evidence type="ECO:0000256" key="1">
    <source>
        <dbReference type="ARBA" id="ARBA00004049"/>
    </source>
</evidence>
<dbReference type="InterPro" id="IPR004827">
    <property type="entry name" value="bZIP"/>
</dbReference>
<comment type="similarity">
    <text evidence="3">Belongs to the bZIP family.</text>
</comment>
<accession>A0A1L0BTA2</accession>
<evidence type="ECO:0000256" key="5">
    <source>
        <dbReference type="ARBA" id="ARBA00023125"/>
    </source>
</evidence>
<gene>
    <name evidence="12" type="ORF">SAMEA4029009_CIC11G00000000120</name>
</gene>
<comment type="subcellular location">
    <subcellularLocation>
        <location evidence="2">Nucleus</location>
    </subcellularLocation>
</comment>
<feature type="compositionally biased region" description="Polar residues" evidence="10">
    <location>
        <begin position="116"/>
        <end position="125"/>
    </location>
</feature>
<dbReference type="GO" id="GO:0000976">
    <property type="term" value="F:transcription cis-regulatory region binding"/>
    <property type="evidence" value="ECO:0007669"/>
    <property type="project" value="InterPro"/>
</dbReference>
<feature type="coiled-coil region" evidence="9">
    <location>
        <begin position="133"/>
        <end position="167"/>
    </location>
</feature>
<evidence type="ECO:0000256" key="4">
    <source>
        <dbReference type="ARBA" id="ARBA00023015"/>
    </source>
</evidence>
<dbReference type="InterPro" id="IPR046347">
    <property type="entry name" value="bZIP_sf"/>
</dbReference>
<dbReference type="Pfam" id="PF00170">
    <property type="entry name" value="bZIP_1"/>
    <property type="match status" value="1"/>
</dbReference>
<evidence type="ECO:0000256" key="2">
    <source>
        <dbReference type="ARBA" id="ARBA00004123"/>
    </source>
</evidence>
<evidence type="ECO:0000259" key="11">
    <source>
        <dbReference type="PROSITE" id="PS00036"/>
    </source>
</evidence>
<reference evidence="12 13" key="1">
    <citation type="submission" date="2016-10" db="EMBL/GenBank/DDBJ databases">
        <authorList>
            <person name="de Groot N.N."/>
        </authorList>
    </citation>
    <scope>NUCLEOTIDE SEQUENCE [LARGE SCALE GENOMIC DNA]</scope>
    <source>
        <strain evidence="12 13">PYCC 4715</strain>
    </source>
</reference>
<dbReference type="EMBL" id="LT635766">
    <property type="protein sequence ID" value="SGZ53474.1"/>
    <property type="molecule type" value="Genomic_DNA"/>
</dbReference>
<feature type="domain" description="BZIP" evidence="11">
    <location>
        <begin position="117"/>
        <end position="132"/>
    </location>
</feature>
<keyword evidence="5" id="KW-0238">DNA-binding</keyword>
<sequence>MNSDYSWKEAGQIDPSFARSENEYVVPEVSLGRAEDERTLGSSSMKSTDGRISATSTGSLSASMSGNLTSSGLTGGIPGPTMTSGNIPNSLTEDSGQSMDTGKEKGISGRRHVSTTKRAAQNRNAQKAFRQRREKYVKELEATAAEVAELHKTIEELRQENLQLRDYTLALQSRLIELSPNVTVGNVAHPQATEFNKL</sequence>
<keyword evidence="4" id="KW-0805">Transcription regulation</keyword>
<name>A0A1L0BTA2_9ASCO</name>
<evidence type="ECO:0000313" key="13">
    <source>
        <dbReference type="Proteomes" id="UP000182259"/>
    </source>
</evidence>
<dbReference type="PANTHER" id="PTHR40621">
    <property type="entry name" value="TRANSCRIPTION FACTOR KAPC-RELATED"/>
    <property type="match status" value="1"/>
</dbReference>
<keyword evidence="6" id="KW-0804">Transcription</keyword>
<comment type="function">
    <text evidence="1">Putative transcription factor.</text>
</comment>
<dbReference type="AlphaFoldDB" id="A0A1L0BTA2"/>
<proteinExistence type="inferred from homology"/>
<dbReference type="PROSITE" id="PS00036">
    <property type="entry name" value="BZIP_BASIC"/>
    <property type="match status" value="1"/>
</dbReference>
<protein>
    <recommendedName>
        <fullName evidence="8">Putative transcription factor kapC</fullName>
    </recommendedName>
</protein>
<dbReference type="GO" id="GO:0001228">
    <property type="term" value="F:DNA-binding transcription activator activity, RNA polymerase II-specific"/>
    <property type="evidence" value="ECO:0007669"/>
    <property type="project" value="TreeGrafter"/>
</dbReference>
<dbReference type="Proteomes" id="UP000182259">
    <property type="component" value="Chromosome III"/>
</dbReference>
<feature type="compositionally biased region" description="Low complexity" evidence="10">
    <location>
        <begin position="63"/>
        <end position="72"/>
    </location>
</feature>
<keyword evidence="7" id="KW-0539">Nucleus</keyword>
<feature type="compositionally biased region" description="Polar residues" evidence="10">
    <location>
        <begin position="81"/>
        <end position="100"/>
    </location>
</feature>
<keyword evidence="9" id="KW-0175">Coiled coil</keyword>
<dbReference type="CDD" id="cd14688">
    <property type="entry name" value="bZIP_YAP"/>
    <property type="match status" value="1"/>
</dbReference>
<dbReference type="Gene3D" id="1.20.5.170">
    <property type="match status" value="1"/>
</dbReference>
<dbReference type="InterPro" id="IPR050936">
    <property type="entry name" value="AP-1-like"/>
</dbReference>
<evidence type="ECO:0000256" key="7">
    <source>
        <dbReference type="ARBA" id="ARBA00023242"/>
    </source>
</evidence>
<feature type="compositionally biased region" description="Polar residues" evidence="10">
    <location>
        <begin position="53"/>
        <end position="62"/>
    </location>
</feature>
<dbReference type="GO" id="GO:0090575">
    <property type="term" value="C:RNA polymerase II transcription regulator complex"/>
    <property type="evidence" value="ECO:0007669"/>
    <property type="project" value="TreeGrafter"/>
</dbReference>
<dbReference type="PANTHER" id="PTHR40621:SF11">
    <property type="entry name" value="TRANSCRIPTION FACTOR KAPC-RELATED"/>
    <property type="match status" value="1"/>
</dbReference>